<evidence type="ECO:0000313" key="2">
    <source>
        <dbReference type="Proteomes" id="UP001388673"/>
    </source>
</evidence>
<reference evidence="1 2" key="1">
    <citation type="journal article" date="2024" name="bioRxiv">
        <title>Comparative genomics of Cryptococcus and Kwoniella reveals pathogenesis evolution and contrasting karyotype dynamics via intercentromeric recombination or chromosome fusion.</title>
        <authorList>
            <person name="Coelho M.A."/>
            <person name="David-Palma M."/>
            <person name="Shea T."/>
            <person name="Bowers K."/>
            <person name="McGinley-Smith S."/>
            <person name="Mohammad A.W."/>
            <person name="Gnirke A."/>
            <person name="Yurkov A.M."/>
            <person name="Nowrousian M."/>
            <person name="Sun S."/>
            <person name="Cuomo C.A."/>
            <person name="Heitman J."/>
        </authorList>
    </citation>
    <scope>NUCLEOTIDE SEQUENCE [LARGE SCALE GENOMIC DNA]</scope>
    <source>
        <strain evidence="1 2">CBS 13917</strain>
    </source>
</reference>
<accession>A0AAW0Z0J4</accession>
<sequence length="273" mass="30861">MLPPDMAAGGKDSSAITDEKWNDGDADCVLVSWDQVRFHVPKYHLQSASVGFRSTLETATCSGTTPELHLTDPDCESSKIVRQFLNLTDGSWSPPSHKPDYDSLENLLRFTDKWDCPSARRTVLQSLYAHYRPHESSADMRPFVLAARYGEVEICTEAFNYVDHTWRIKEGPPSTEVQSKFSILDPKGWSLDLHCRMPPVYTWALLRLMEPYSAQVQPTRKEIPDLKRRFRKLVELGNKELSPNHTESLDSASSVNLPAKEGEGLSFYVDGVL</sequence>
<proteinExistence type="predicted"/>
<gene>
    <name evidence="1" type="ORF">IAR55_002044</name>
</gene>
<keyword evidence="2" id="KW-1185">Reference proteome</keyword>
<dbReference type="Proteomes" id="UP001388673">
    <property type="component" value="Unassembled WGS sequence"/>
</dbReference>
<dbReference type="EMBL" id="JBCAWK010000004">
    <property type="protein sequence ID" value="KAK8861225.1"/>
    <property type="molecule type" value="Genomic_DNA"/>
</dbReference>
<organism evidence="1 2">
    <name type="scientific">Kwoniella newhampshirensis</name>
    <dbReference type="NCBI Taxonomy" id="1651941"/>
    <lineage>
        <taxon>Eukaryota</taxon>
        <taxon>Fungi</taxon>
        <taxon>Dikarya</taxon>
        <taxon>Basidiomycota</taxon>
        <taxon>Agaricomycotina</taxon>
        <taxon>Tremellomycetes</taxon>
        <taxon>Tremellales</taxon>
        <taxon>Cryptococcaceae</taxon>
        <taxon>Kwoniella</taxon>
    </lineage>
</organism>
<dbReference type="RefSeq" id="XP_066803850.1">
    <property type="nucleotide sequence ID" value="XM_066945161.1"/>
</dbReference>
<dbReference type="KEGG" id="kne:92179303"/>
<dbReference type="AlphaFoldDB" id="A0AAW0Z0J4"/>
<evidence type="ECO:0000313" key="1">
    <source>
        <dbReference type="EMBL" id="KAK8861225.1"/>
    </source>
</evidence>
<dbReference type="GeneID" id="92179303"/>
<protein>
    <recommendedName>
        <fullName evidence="3">BTB domain-containing protein</fullName>
    </recommendedName>
</protein>
<comment type="caution">
    <text evidence="1">The sequence shown here is derived from an EMBL/GenBank/DDBJ whole genome shotgun (WGS) entry which is preliminary data.</text>
</comment>
<name>A0AAW0Z0J4_9TREE</name>
<evidence type="ECO:0008006" key="3">
    <source>
        <dbReference type="Google" id="ProtNLM"/>
    </source>
</evidence>